<feature type="signal peptide" evidence="1">
    <location>
        <begin position="1"/>
        <end position="17"/>
    </location>
</feature>
<dbReference type="EMBL" id="UYSL01005837">
    <property type="protein sequence ID" value="VDL67271.1"/>
    <property type="molecule type" value="Genomic_DNA"/>
</dbReference>
<reference evidence="2 3" key="2">
    <citation type="submission" date="2018-11" db="EMBL/GenBank/DDBJ databases">
        <authorList>
            <consortium name="Pathogen Informatics"/>
        </authorList>
    </citation>
    <scope>NUCLEOTIDE SEQUENCE [LARGE SCALE GENOMIC DNA]</scope>
</reference>
<feature type="chain" id="PRO_5043124870" evidence="1">
    <location>
        <begin position="18"/>
        <end position="88"/>
    </location>
</feature>
<dbReference type="AlphaFoldDB" id="A0A0N4XMC9"/>
<organism evidence="4">
    <name type="scientific">Nippostrongylus brasiliensis</name>
    <name type="common">Rat hookworm</name>
    <dbReference type="NCBI Taxonomy" id="27835"/>
    <lineage>
        <taxon>Eukaryota</taxon>
        <taxon>Metazoa</taxon>
        <taxon>Ecdysozoa</taxon>
        <taxon>Nematoda</taxon>
        <taxon>Chromadorea</taxon>
        <taxon>Rhabditida</taxon>
        <taxon>Rhabditina</taxon>
        <taxon>Rhabditomorpha</taxon>
        <taxon>Strongyloidea</taxon>
        <taxon>Heligmosomidae</taxon>
        <taxon>Nippostrongylus</taxon>
    </lineage>
</organism>
<name>A0A0N4XMC9_NIPBR</name>
<keyword evidence="3" id="KW-1185">Reference proteome</keyword>
<keyword evidence="1" id="KW-0732">Signal</keyword>
<dbReference type="STRING" id="27835.A0A0N4XMC9"/>
<proteinExistence type="predicted"/>
<sequence length="88" mass="10060">MNAAVVLLLCMCSLSLAAVHKINLQYKPSLKTRLYGEGKLEEHLKQKAARMHKQSQLDIASTSIIDYEDMAYMGELFKGRIKFTLRTR</sequence>
<protein>
    <submittedName>
        <fullName evidence="4">Secreted protein</fullName>
    </submittedName>
</protein>
<accession>A0A0N4XMC9</accession>
<dbReference type="WBParaSite" id="NBR_0000368101-mRNA-1">
    <property type="protein sequence ID" value="NBR_0000368101-mRNA-1"/>
    <property type="gene ID" value="NBR_0000368101"/>
</dbReference>
<gene>
    <name evidence="2" type="ORF">NBR_LOCUS3682</name>
</gene>
<reference evidence="4" key="1">
    <citation type="submission" date="2017-02" db="UniProtKB">
        <authorList>
            <consortium name="WormBaseParasite"/>
        </authorList>
    </citation>
    <scope>IDENTIFICATION</scope>
</reference>
<evidence type="ECO:0000313" key="3">
    <source>
        <dbReference type="Proteomes" id="UP000271162"/>
    </source>
</evidence>
<dbReference type="Proteomes" id="UP000271162">
    <property type="component" value="Unassembled WGS sequence"/>
</dbReference>
<evidence type="ECO:0000313" key="4">
    <source>
        <dbReference type="WBParaSite" id="NBR_0000368101-mRNA-1"/>
    </source>
</evidence>
<evidence type="ECO:0000313" key="2">
    <source>
        <dbReference type="EMBL" id="VDL67271.1"/>
    </source>
</evidence>
<evidence type="ECO:0000256" key="1">
    <source>
        <dbReference type="SAM" id="SignalP"/>
    </source>
</evidence>